<keyword evidence="3 5" id="KW-1133">Transmembrane helix</keyword>
<dbReference type="GO" id="GO:0016020">
    <property type="term" value="C:membrane"/>
    <property type="evidence" value="ECO:0007669"/>
    <property type="project" value="UniProtKB-SubCell"/>
</dbReference>
<dbReference type="Pfam" id="PF00664">
    <property type="entry name" value="ABC_membrane"/>
    <property type="match status" value="1"/>
</dbReference>
<dbReference type="GO" id="GO:0005524">
    <property type="term" value="F:ATP binding"/>
    <property type="evidence" value="ECO:0007669"/>
    <property type="project" value="InterPro"/>
</dbReference>
<keyword evidence="8" id="KW-1185">Reference proteome</keyword>
<evidence type="ECO:0000256" key="5">
    <source>
        <dbReference type="SAM" id="Phobius"/>
    </source>
</evidence>
<reference evidence="7 8" key="2">
    <citation type="submission" date="2018-11" db="EMBL/GenBank/DDBJ databases">
        <authorList>
            <consortium name="Pathogen Informatics"/>
        </authorList>
    </citation>
    <scope>NUCLEOTIDE SEQUENCE [LARGE SCALE GENOMIC DNA]</scope>
</reference>
<dbReference type="Proteomes" id="UP000267606">
    <property type="component" value="Unassembled WGS sequence"/>
</dbReference>
<feature type="transmembrane region" description="Helical" evidence="5">
    <location>
        <begin position="46"/>
        <end position="63"/>
    </location>
</feature>
<evidence type="ECO:0000313" key="9">
    <source>
        <dbReference type="WBParaSite" id="OFLC_0001204301-mRNA-1"/>
    </source>
</evidence>
<dbReference type="AlphaFoldDB" id="A0A183HX31"/>
<dbReference type="InterPro" id="IPR036640">
    <property type="entry name" value="ABC1_TM_sf"/>
</dbReference>
<name>A0A183HX31_9BILA</name>
<dbReference type="WBParaSite" id="OFLC_0001204301-mRNA-1">
    <property type="protein sequence ID" value="OFLC_0001204301-mRNA-1"/>
    <property type="gene ID" value="OFLC_0001204301"/>
</dbReference>
<gene>
    <name evidence="7" type="ORF">OFLC_LOCUS12044</name>
</gene>
<evidence type="ECO:0000256" key="3">
    <source>
        <dbReference type="ARBA" id="ARBA00022989"/>
    </source>
</evidence>
<evidence type="ECO:0000256" key="4">
    <source>
        <dbReference type="ARBA" id="ARBA00023136"/>
    </source>
</evidence>
<dbReference type="InterPro" id="IPR011527">
    <property type="entry name" value="ABC1_TM_dom"/>
</dbReference>
<comment type="subcellular location">
    <subcellularLocation>
        <location evidence="1">Membrane</location>
        <topology evidence="1">Multi-pass membrane protein</topology>
    </subcellularLocation>
</comment>
<evidence type="ECO:0000256" key="1">
    <source>
        <dbReference type="ARBA" id="ARBA00004141"/>
    </source>
</evidence>
<feature type="transmembrane region" description="Helical" evidence="5">
    <location>
        <begin position="70"/>
        <end position="89"/>
    </location>
</feature>
<dbReference type="STRING" id="387005.A0A183HX31"/>
<reference evidence="9" key="1">
    <citation type="submission" date="2016-06" db="UniProtKB">
        <authorList>
            <consortium name="WormBaseParasite"/>
        </authorList>
    </citation>
    <scope>IDENTIFICATION</scope>
</reference>
<evidence type="ECO:0000313" key="8">
    <source>
        <dbReference type="Proteomes" id="UP000267606"/>
    </source>
</evidence>
<feature type="domain" description="ABC transmembrane type-1" evidence="6">
    <location>
        <begin position="1"/>
        <end position="89"/>
    </location>
</feature>
<dbReference type="EMBL" id="UZAJ01018192">
    <property type="protein sequence ID" value="VDO81429.1"/>
    <property type="molecule type" value="Genomic_DNA"/>
</dbReference>
<sequence length="102" mass="11494">MRSDLFSSLVEQEIGFFDATNTGEITSRLTADCETMSSTVSTNLNVFLRNIVMLIGAMVFMITLSWRLSLVNFIIVPVVAFVTNVYGAYYDVSFKFSVYCFI</sequence>
<dbReference type="SUPFAM" id="SSF90123">
    <property type="entry name" value="ABC transporter transmembrane region"/>
    <property type="match status" value="1"/>
</dbReference>
<dbReference type="InterPro" id="IPR039421">
    <property type="entry name" value="Type_1_exporter"/>
</dbReference>
<accession>A0A183HX31</accession>
<dbReference type="Gene3D" id="1.20.1560.10">
    <property type="entry name" value="ABC transporter type 1, transmembrane domain"/>
    <property type="match status" value="1"/>
</dbReference>
<dbReference type="GO" id="GO:0015421">
    <property type="term" value="F:ABC-type oligopeptide transporter activity"/>
    <property type="evidence" value="ECO:0007669"/>
    <property type="project" value="TreeGrafter"/>
</dbReference>
<dbReference type="PANTHER" id="PTHR43394:SF19">
    <property type="entry name" value="ABC TRANSPORTER B FAMILY"/>
    <property type="match status" value="1"/>
</dbReference>
<organism evidence="9">
    <name type="scientific">Onchocerca flexuosa</name>
    <dbReference type="NCBI Taxonomy" id="387005"/>
    <lineage>
        <taxon>Eukaryota</taxon>
        <taxon>Metazoa</taxon>
        <taxon>Ecdysozoa</taxon>
        <taxon>Nematoda</taxon>
        <taxon>Chromadorea</taxon>
        <taxon>Rhabditida</taxon>
        <taxon>Spirurina</taxon>
        <taxon>Spiruromorpha</taxon>
        <taxon>Filarioidea</taxon>
        <taxon>Onchocercidae</taxon>
        <taxon>Onchocerca</taxon>
    </lineage>
</organism>
<evidence type="ECO:0000259" key="6">
    <source>
        <dbReference type="PROSITE" id="PS50929"/>
    </source>
</evidence>
<evidence type="ECO:0000256" key="2">
    <source>
        <dbReference type="ARBA" id="ARBA00022692"/>
    </source>
</evidence>
<keyword evidence="4 5" id="KW-0472">Membrane</keyword>
<dbReference type="PROSITE" id="PS50929">
    <property type="entry name" value="ABC_TM1F"/>
    <property type="match status" value="1"/>
</dbReference>
<protein>
    <submittedName>
        <fullName evidence="9">ABC transmembrane type-1 domain-containing protein</fullName>
    </submittedName>
</protein>
<proteinExistence type="predicted"/>
<evidence type="ECO:0000313" key="7">
    <source>
        <dbReference type="EMBL" id="VDO81429.1"/>
    </source>
</evidence>
<keyword evidence="2 5" id="KW-0812">Transmembrane</keyword>
<dbReference type="PANTHER" id="PTHR43394">
    <property type="entry name" value="ATP-DEPENDENT PERMEASE MDL1, MITOCHONDRIAL"/>
    <property type="match status" value="1"/>
</dbReference>